<accession>A0A096MCG0</accession>
<dbReference type="Ensembl" id="ENSPFOT00000029339.1">
    <property type="protein sequence ID" value="ENSPFOP00000029101.1"/>
    <property type="gene ID" value="ENSPFOG00000022954.1"/>
</dbReference>
<evidence type="ECO:0000313" key="5">
    <source>
        <dbReference type="Ensembl" id="ENSPFOP00000029101.1"/>
    </source>
</evidence>
<dbReference type="OrthoDB" id="8954335at2759"/>
<dbReference type="PROSITE" id="PS51720">
    <property type="entry name" value="G_AIG1"/>
    <property type="match status" value="1"/>
</dbReference>
<dbReference type="InterPro" id="IPR027417">
    <property type="entry name" value="P-loop_NTPase"/>
</dbReference>
<reference evidence="6" key="1">
    <citation type="submission" date="2013-10" db="EMBL/GenBank/DDBJ databases">
        <authorList>
            <person name="Schartl M."/>
            <person name="Warren W."/>
        </authorList>
    </citation>
    <scope>NUCLEOTIDE SEQUENCE [LARGE SCALE GENOMIC DNA]</scope>
    <source>
        <strain evidence="6">female</strain>
    </source>
</reference>
<protein>
    <submittedName>
        <fullName evidence="5">GTPase IMAP family member 4-like</fullName>
    </submittedName>
</protein>
<dbReference type="RefSeq" id="XP_007578392.1">
    <property type="nucleotide sequence ID" value="XM_007578330.2"/>
</dbReference>
<comment type="similarity">
    <text evidence="1">Belongs to the TRAFAC class TrmE-Era-EngA-EngB-Septin-like GTPase superfamily. AIG1/Toc34/Toc159-like paraseptin GTPase family. IAN subfamily.</text>
</comment>
<dbReference type="STRING" id="48698.ENSPFOP00000029101"/>
<reference evidence="5" key="3">
    <citation type="submission" date="2025-09" db="UniProtKB">
        <authorList>
            <consortium name="Ensembl"/>
        </authorList>
    </citation>
    <scope>IDENTIFICATION</scope>
</reference>
<dbReference type="FunFam" id="3.40.50.300:FF:000366">
    <property type="entry name" value="GTPase, IMAP family member 2"/>
    <property type="match status" value="1"/>
</dbReference>
<dbReference type="Proteomes" id="UP000028760">
    <property type="component" value="Unassembled WGS sequence"/>
</dbReference>
<keyword evidence="2" id="KW-0547">Nucleotide-binding</keyword>
<proteinExistence type="inferred from homology"/>
<keyword evidence="3" id="KW-0342">GTP-binding</keyword>
<dbReference type="GO" id="GO:0005525">
    <property type="term" value="F:GTP binding"/>
    <property type="evidence" value="ECO:0007669"/>
    <property type="project" value="UniProtKB-KW"/>
</dbReference>
<dbReference type="CDD" id="cd01852">
    <property type="entry name" value="AIG1"/>
    <property type="match status" value="1"/>
</dbReference>
<sequence>MDSTSAKDLRIVLLGKTGSGKSATGNTILGRDAFIAEMSGSSVTQVCQKEAVHLDDRTVTIIDTPGVFDTSIPEKELKREIENCISLSLPGPHIFLLVINLSARFTVEEKNAIKWITDNFGEEVSKYTIVVFTRGDQLKDTIENYLHKSPDLRKLTSDCKAGYVVFDNTCKENRTQVADLFEIIDKTVQLNGGHYTSKIYKQAQNKLWWQQAGSYVGTAGNYLLCAAAGAAAPVAGALVAEEAVALSVPQVMALGGAAILKGVGWFMSPKTDNN</sequence>
<evidence type="ECO:0000256" key="3">
    <source>
        <dbReference type="ARBA" id="ARBA00023134"/>
    </source>
</evidence>
<evidence type="ECO:0000259" key="4">
    <source>
        <dbReference type="PROSITE" id="PS51720"/>
    </source>
</evidence>
<feature type="domain" description="AIG1-type G" evidence="4">
    <location>
        <begin position="6"/>
        <end position="204"/>
    </location>
</feature>
<dbReference type="GeneTree" id="ENSGT01140000282522"/>
<keyword evidence="6" id="KW-1185">Reference proteome</keyword>
<dbReference type="GeneID" id="103156330"/>
<evidence type="ECO:0000256" key="1">
    <source>
        <dbReference type="ARBA" id="ARBA00008535"/>
    </source>
</evidence>
<dbReference type="PANTHER" id="PTHR10903:SF188">
    <property type="entry name" value="GTPASE IMAP FAMILY MEMBER 2-LIKE-RELATED"/>
    <property type="match status" value="1"/>
</dbReference>
<dbReference type="InterPro" id="IPR045058">
    <property type="entry name" value="GIMA/IAN/Toc"/>
</dbReference>
<evidence type="ECO:0000256" key="2">
    <source>
        <dbReference type="ARBA" id="ARBA00022741"/>
    </source>
</evidence>
<organism evidence="5 6">
    <name type="scientific">Poecilia formosa</name>
    <name type="common">Amazon molly</name>
    <name type="synonym">Limia formosa</name>
    <dbReference type="NCBI Taxonomy" id="48698"/>
    <lineage>
        <taxon>Eukaryota</taxon>
        <taxon>Metazoa</taxon>
        <taxon>Chordata</taxon>
        <taxon>Craniata</taxon>
        <taxon>Vertebrata</taxon>
        <taxon>Euteleostomi</taxon>
        <taxon>Actinopterygii</taxon>
        <taxon>Neopterygii</taxon>
        <taxon>Teleostei</taxon>
        <taxon>Neoteleostei</taxon>
        <taxon>Acanthomorphata</taxon>
        <taxon>Ovalentaria</taxon>
        <taxon>Atherinomorphae</taxon>
        <taxon>Cyprinodontiformes</taxon>
        <taxon>Poeciliidae</taxon>
        <taxon>Poeciliinae</taxon>
        <taxon>Poecilia</taxon>
    </lineage>
</organism>
<dbReference type="Gene3D" id="3.40.50.300">
    <property type="entry name" value="P-loop containing nucleotide triphosphate hydrolases"/>
    <property type="match status" value="1"/>
</dbReference>
<dbReference type="KEGG" id="pfor:103156330"/>
<dbReference type="AlphaFoldDB" id="A0A096MCG0"/>
<dbReference type="PANTHER" id="PTHR10903">
    <property type="entry name" value="GTPASE, IMAP FAMILY MEMBER-RELATED"/>
    <property type="match status" value="1"/>
</dbReference>
<dbReference type="EMBL" id="AYCK01019207">
    <property type="status" value="NOT_ANNOTATED_CDS"/>
    <property type="molecule type" value="Genomic_DNA"/>
</dbReference>
<dbReference type="Pfam" id="PF04548">
    <property type="entry name" value="AIG1"/>
    <property type="match status" value="1"/>
</dbReference>
<dbReference type="SUPFAM" id="SSF52540">
    <property type="entry name" value="P-loop containing nucleoside triphosphate hydrolases"/>
    <property type="match status" value="1"/>
</dbReference>
<evidence type="ECO:0000313" key="6">
    <source>
        <dbReference type="Proteomes" id="UP000028760"/>
    </source>
</evidence>
<dbReference type="OMA" id="VFDNTCK"/>
<dbReference type="eggNOG" id="ENOG502RPMZ">
    <property type="taxonomic scope" value="Eukaryota"/>
</dbReference>
<reference evidence="5" key="2">
    <citation type="submission" date="2025-08" db="UniProtKB">
        <authorList>
            <consortium name="Ensembl"/>
        </authorList>
    </citation>
    <scope>IDENTIFICATION</scope>
</reference>
<name>A0A096MCG0_POEFO</name>
<dbReference type="InterPro" id="IPR006703">
    <property type="entry name" value="G_AIG1"/>
</dbReference>